<dbReference type="Pfam" id="PF11159">
    <property type="entry name" value="DUF2939"/>
    <property type="match status" value="1"/>
</dbReference>
<reference evidence="1 2" key="1">
    <citation type="submission" date="2021-07" db="EMBL/GenBank/DDBJ databases">
        <title>Isolation and characterization of bacteria from a gold mining with a capacity of golden bioaccumulation.</title>
        <authorList>
            <person name="Yang X.J."/>
        </authorList>
    </citation>
    <scope>NUCLEOTIDE SEQUENCE [LARGE SCALE GENOMIC DNA]</scope>
    <source>
        <strain evidence="1 2">Au29</strain>
    </source>
</reference>
<accession>A0ABX8TGI8</accession>
<evidence type="ECO:0000313" key="1">
    <source>
        <dbReference type="EMBL" id="QYC10343.1"/>
    </source>
</evidence>
<evidence type="ECO:0000313" key="2">
    <source>
        <dbReference type="Proteomes" id="UP000824334"/>
    </source>
</evidence>
<dbReference type="InterPro" id="IPR021330">
    <property type="entry name" value="DUF2939"/>
</dbReference>
<sequence>MNRKIITGLLIAVVAGFLFVWIASPFVAAQGLIRAARTGDAAGLERYVDFPAFRTSLKDELNARARIEIRDRSKGDVGLAALGALIAPSLVSGAVDNFVTPQAIAAMVRSAEKPEPERPVPPADTPAVPKERLHQSWSYRGLNKFAVALTRQDRPDDSLVLLMTRNGLFGWKLSGVDLTPDPME</sequence>
<dbReference type="RefSeq" id="WP_219353138.1">
    <property type="nucleotide sequence ID" value="NZ_CP080034.1"/>
</dbReference>
<dbReference type="EMBL" id="CP080034">
    <property type="protein sequence ID" value="QYC10343.1"/>
    <property type="molecule type" value="Genomic_DNA"/>
</dbReference>
<dbReference type="Proteomes" id="UP000824334">
    <property type="component" value="Chromosome"/>
</dbReference>
<name>A0ABX8TGI8_9CAUL</name>
<gene>
    <name evidence="1" type="ORF">KWG56_17655</name>
</gene>
<proteinExistence type="predicted"/>
<organism evidence="1 2">
    <name type="scientific">Brevundimonas nasdae</name>
    <dbReference type="NCBI Taxonomy" id="172043"/>
    <lineage>
        <taxon>Bacteria</taxon>
        <taxon>Pseudomonadati</taxon>
        <taxon>Pseudomonadota</taxon>
        <taxon>Alphaproteobacteria</taxon>
        <taxon>Caulobacterales</taxon>
        <taxon>Caulobacteraceae</taxon>
        <taxon>Brevundimonas</taxon>
    </lineage>
</organism>
<dbReference type="GeneID" id="94377121"/>
<protein>
    <submittedName>
        <fullName evidence="1">DUF2939 domain-containing protein</fullName>
    </submittedName>
</protein>
<keyword evidence="2" id="KW-1185">Reference proteome</keyword>